<feature type="transmembrane region" description="Helical" evidence="1">
    <location>
        <begin position="79"/>
        <end position="102"/>
    </location>
</feature>
<dbReference type="Proteomes" id="UP000580861">
    <property type="component" value="Unassembled WGS sequence"/>
</dbReference>
<feature type="transmembrane region" description="Helical" evidence="1">
    <location>
        <begin position="158"/>
        <end position="176"/>
    </location>
</feature>
<name>A0A841BGI7_9PSEU</name>
<gene>
    <name evidence="2" type="ORF">HDA45_007711</name>
</gene>
<comment type="caution">
    <text evidence="2">The sequence shown here is derived from an EMBL/GenBank/DDBJ whole genome shotgun (WGS) entry which is preliminary data.</text>
</comment>
<keyword evidence="1" id="KW-0472">Membrane</keyword>
<keyword evidence="1" id="KW-1133">Transmembrane helix</keyword>
<keyword evidence="3" id="KW-1185">Reference proteome</keyword>
<feature type="transmembrane region" description="Helical" evidence="1">
    <location>
        <begin position="12"/>
        <end position="32"/>
    </location>
</feature>
<dbReference type="InterPro" id="IPR009781">
    <property type="entry name" value="DUF1345"/>
</dbReference>
<dbReference type="AlphaFoldDB" id="A0A841BGI7"/>
<organism evidence="2 3">
    <name type="scientific">Amycolatopsis umgeniensis</name>
    <dbReference type="NCBI Taxonomy" id="336628"/>
    <lineage>
        <taxon>Bacteria</taxon>
        <taxon>Bacillati</taxon>
        <taxon>Actinomycetota</taxon>
        <taxon>Actinomycetes</taxon>
        <taxon>Pseudonocardiales</taxon>
        <taxon>Pseudonocardiaceae</taxon>
        <taxon>Amycolatopsis</taxon>
    </lineage>
</organism>
<sequence length="209" mass="23071">MLGDDDGVMRKLMLLLELLLAVLGVVWLVSFLRDGSSLVPLLVWDVVAIGYLVTGWLEMRRELPAHTPEDLRSLAGPRWYTQLFALVISCSGLAGGLMVIANRGEDEINQAAQAIAAATILLSWLLLHSAFAQIYAREYAADRGLDFPECPVPQFTEFLYFAITIGTSFAVSDVTVTSRPMRRRVIVHSVVSFFFNAALIAIAIDWLKG</sequence>
<dbReference type="EMBL" id="JACHMX010000001">
    <property type="protein sequence ID" value="MBB5857624.1"/>
    <property type="molecule type" value="Genomic_DNA"/>
</dbReference>
<feature type="transmembrane region" description="Helical" evidence="1">
    <location>
        <begin position="39"/>
        <end position="59"/>
    </location>
</feature>
<evidence type="ECO:0000313" key="3">
    <source>
        <dbReference type="Proteomes" id="UP000580861"/>
    </source>
</evidence>
<reference evidence="2 3" key="1">
    <citation type="submission" date="2020-08" db="EMBL/GenBank/DDBJ databases">
        <title>Sequencing the genomes of 1000 actinobacteria strains.</title>
        <authorList>
            <person name="Klenk H.-P."/>
        </authorList>
    </citation>
    <scope>NUCLEOTIDE SEQUENCE [LARGE SCALE GENOMIC DNA]</scope>
    <source>
        <strain evidence="2 3">DSM 45272</strain>
    </source>
</reference>
<evidence type="ECO:0000313" key="2">
    <source>
        <dbReference type="EMBL" id="MBB5857624.1"/>
    </source>
</evidence>
<dbReference type="RefSeq" id="WP_343072253.1">
    <property type="nucleotide sequence ID" value="NZ_JACHMX010000001.1"/>
</dbReference>
<accession>A0A841BGI7</accession>
<proteinExistence type="predicted"/>
<dbReference type="Pfam" id="PF07077">
    <property type="entry name" value="DUF1345"/>
    <property type="match status" value="1"/>
</dbReference>
<keyword evidence="1" id="KW-0812">Transmembrane</keyword>
<feature type="transmembrane region" description="Helical" evidence="1">
    <location>
        <begin position="114"/>
        <end position="136"/>
    </location>
</feature>
<protein>
    <submittedName>
        <fullName evidence="2">Putative membrane protein</fullName>
    </submittedName>
</protein>
<evidence type="ECO:0000256" key="1">
    <source>
        <dbReference type="SAM" id="Phobius"/>
    </source>
</evidence>
<feature type="transmembrane region" description="Helical" evidence="1">
    <location>
        <begin position="185"/>
        <end position="204"/>
    </location>
</feature>